<dbReference type="SUPFAM" id="SSF53474">
    <property type="entry name" value="alpha/beta-Hydrolases"/>
    <property type="match status" value="1"/>
</dbReference>
<keyword evidence="2" id="KW-1185">Reference proteome</keyword>
<dbReference type="PANTHER" id="PTHR12265">
    <property type="entry name" value="TRANSMEMBRANE PROTEIN 53"/>
    <property type="match status" value="1"/>
</dbReference>
<accession>A0A9P1M6E7</accession>
<dbReference type="InterPro" id="IPR029058">
    <property type="entry name" value="AB_hydrolase_fold"/>
</dbReference>
<dbReference type="Pfam" id="PF05705">
    <property type="entry name" value="DUF829"/>
    <property type="match status" value="1"/>
</dbReference>
<dbReference type="AlphaFoldDB" id="A0A9P1M6E7"/>
<dbReference type="OrthoDB" id="77878at2759"/>
<evidence type="ECO:0008006" key="3">
    <source>
        <dbReference type="Google" id="ProtNLM"/>
    </source>
</evidence>
<reference evidence="1" key="1">
    <citation type="submission" date="2022-11" db="EMBL/GenBank/DDBJ databases">
        <authorList>
            <person name="Scott C."/>
            <person name="Bruce N."/>
        </authorList>
    </citation>
    <scope>NUCLEOTIDE SEQUENCE</scope>
</reference>
<dbReference type="InterPro" id="IPR008547">
    <property type="entry name" value="DUF829_TMEM53"/>
</dbReference>
<dbReference type="Proteomes" id="UP000838763">
    <property type="component" value="Unassembled WGS sequence"/>
</dbReference>
<gene>
    <name evidence="1" type="ORF">PPNO1_LOCUS1773</name>
</gene>
<evidence type="ECO:0000313" key="2">
    <source>
        <dbReference type="Proteomes" id="UP000838763"/>
    </source>
</evidence>
<name>A0A9P1M6E7_9PEZI</name>
<evidence type="ECO:0000313" key="1">
    <source>
        <dbReference type="EMBL" id="CAI4212004.1"/>
    </source>
</evidence>
<dbReference type="EMBL" id="CALLCH030000003">
    <property type="protein sequence ID" value="CAI4212004.1"/>
    <property type="molecule type" value="Genomic_DNA"/>
</dbReference>
<dbReference type="PANTHER" id="PTHR12265:SF14">
    <property type="entry name" value="INDOLE-DITERPENE BIOSYNTHESIS PROTEIN PAXU"/>
    <property type="match status" value="1"/>
</dbReference>
<proteinExistence type="predicted"/>
<sequence>MMQGELYALHRELYAMALAEKENKKPYFPGFTALSDQIYVRPGEEIVDKDAPVHGPRVVILFGWGDCIPKHVAKYTDGFRELFPHAKQIVVFAPIMRAMRLDVEQRTKNMIPVVKEAFPEGIDAEVDEDQVLFHVMSNTGGINYSATLNAYKQIHGRALPHRLAVYDSTPGSVIFTWENLKRWSYAMAIGTAGWFPWPFGLTQGIWGAFLLRILAEEEFKTKAARSLYLYSKEDDLILWEDIEGHIANYREAGYHGDAVMFEGSGHVGHMRQHPELYWKSIREAWANTAVTAEVAA</sequence>
<comment type="caution">
    <text evidence="1">The sequence shown here is derived from an EMBL/GenBank/DDBJ whole genome shotgun (WGS) entry which is preliminary data.</text>
</comment>
<protein>
    <recommendedName>
        <fullName evidence="3">PaxU</fullName>
    </recommendedName>
</protein>
<organism evidence="1 2">
    <name type="scientific">Parascedosporium putredinis</name>
    <dbReference type="NCBI Taxonomy" id="1442378"/>
    <lineage>
        <taxon>Eukaryota</taxon>
        <taxon>Fungi</taxon>
        <taxon>Dikarya</taxon>
        <taxon>Ascomycota</taxon>
        <taxon>Pezizomycotina</taxon>
        <taxon>Sordariomycetes</taxon>
        <taxon>Hypocreomycetidae</taxon>
        <taxon>Microascales</taxon>
        <taxon>Microascaceae</taxon>
        <taxon>Parascedosporium</taxon>
    </lineage>
</organism>